<dbReference type="Pfam" id="PF00877">
    <property type="entry name" value="NLPC_P60"/>
    <property type="match status" value="1"/>
</dbReference>
<dbReference type="EMBL" id="FXBL01000004">
    <property type="protein sequence ID" value="SMH34959.1"/>
    <property type="molecule type" value="Genomic_DNA"/>
</dbReference>
<gene>
    <name evidence="6" type="ORF">SAMN02982922_1545</name>
</gene>
<dbReference type="Proteomes" id="UP000193083">
    <property type="component" value="Unassembled WGS sequence"/>
</dbReference>
<dbReference type="PANTHER" id="PTHR47359">
    <property type="entry name" value="PEPTIDOGLYCAN DL-ENDOPEPTIDASE CWLO"/>
    <property type="match status" value="1"/>
</dbReference>
<dbReference type="PROSITE" id="PS51935">
    <property type="entry name" value="NLPC_P60"/>
    <property type="match status" value="1"/>
</dbReference>
<dbReference type="InterPro" id="IPR041382">
    <property type="entry name" value="SH3_16"/>
</dbReference>
<dbReference type="InterPro" id="IPR000064">
    <property type="entry name" value="NLP_P60_dom"/>
</dbReference>
<evidence type="ECO:0000256" key="3">
    <source>
        <dbReference type="ARBA" id="ARBA00022801"/>
    </source>
</evidence>
<dbReference type="Gene3D" id="2.30.30.40">
    <property type="entry name" value="SH3 Domains"/>
    <property type="match status" value="1"/>
</dbReference>
<keyword evidence="3" id="KW-0378">Hydrolase</keyword>
<proteinExistence type="inferred from homology"/>
<evidence type="ECO:0000256" key="1">
    <source>
        <dbReference type="ARBA" id="ARBA00007074"/>
    </source>
</evidence>
<protein>
    <submittedName>
        <fullName evidence="6">NlpC/P60 family protein</fullName>
    </submittedName>
</protein>
<reference evidence="6 7" key="1">
    <citation type="submission" date="2017-04" db="EMBL/GenBank/DDBJ databases">
        <authorList>
            <person name="Afonso C.L."/>
            <person name="Miller P.J."/>
            <person name="Scott M.A."/>
            <person name="Spackman E."/>
            <person name="Goraichik I."/>
            <person name="Dimitrov K.M."/>
            <person name="Suarez D.L."/>
            <person name="Swayne D.E."/>
        </authorList>
    </citation>
    <scope>NUCLEOTIDE SEQUENCE [LARGE SCALE GENOMIC DNA]</scope>
    <source>
        <strain evidence="6 7">B5P</strain>
    </source>
</reference>
<keyword evidence="7" id="KW-1185">Reference proteome</keyword>
<sequence>MTVLDRRLNAFREDLADKRLEGQVEAPAFVSGRAAHVRAPVLDMRRRPSLEAGIDTQLLSGQDVLVFDEDEGFAWVQARMDGYVGYVGSNGLAEGFSKSRHVVSAPRTFVYPLPDLKTVPTSVLSMGSSVEIVGLEERRGTNYALLPSGEAVIAGHVRPADETAADYVAIAERLIHTPYLWGGASAFGIDCSGLVQLSMRMAGRQVLRDSDMQAQTIGTVIDPQREALRRGDLVFWKGHVAIVTDPETIIHANGHTMTVALEPLAEAVSRIGYLYGQPTGFRRP</sequence>
<dbReference type="OrthoDB" id="9813368at2"/>
<dbReference type="PANTHER" id="PTHR47359:SF3">
    <property type="entry name" value="NLP_P60 DOMAIN-CONTAINING PROTEIN-RELATED"/>
    <property type="match status" value="1"/>
</dbReference>
<dbReference type="SUPFAM" id="SSF54001">
    <property type="entry name" value="Cysteine proteinases"/>
    <property type="match status" value="1"/>
</dbReference>
<dbReference type="RefSeq" id="WP_085463631.1">
    <property type="nucleotide sequence ID" value="NZ_FXBL01000004.1"/>
</dbReference>
<dbReference type="GO" id="GO:0008234">
    <property type="term" value="F:cysteine-type peptidase activity"/>
    <property type="evidence" value="ECO:0007669"/>
    <property type="project" value="UniProtKB-KW"/>
</dbReference>
<name>A0A1X7ND86_9HYPH</name>
<evidence type="ECO:0000313" key="6">
    <source>
        <dbReference type="EMBL" id="SMH34959.1"/>
    </source>
</evidence>
<keyword evidence="2" id="KW-0645">Protease</keyword>
<dbReference type="InterPro" id="IPR038765">
    <property type="entry name" value="Papain-like_cys_pep_sf"/>
</dbReference>
<evidence type="ECO:0000313" key="7">
    <source>
        <dbReference type="Proteomes" id="UP000193083"/>
    </source>
</evidence>
<dbReference type="Pfam" id="PF18348">
    <property type="entry name" value="SH3_16"/>
    <property type="match status" value="1"/>
</dbReference>
<feature type="domain" description="NlpC/P60" evidence="5">
    <location>
        <begin position="161"/>
        <end position="284"/>
    </location>
</feature>
<evidence type="ECO:0000259" key="5">
    <source>
        <dbReference type="PROSITE" id="PS51935"/>
    </source>
</evidence>
<dbReference type="Gene3D" id="3.90.1720.10">
    <property type="entry name" value="endopeptidase domain like (from Nostoc punctiforme)"/>
    <property type="match status" value="1"/>
</dbReference>
<evidence type="ECO:0000256" key="4">
    <source>
        <dbReference type="ARBA" id="ARBA00022807"/>
    </source>
</evidence>
<comment type="similarity">
    <text evidence="1">Belongs to the peptidase C40 family.</text>
</comment>
<accession>A0A1X7ND86</accession>
<organism evidence="6 7">
    <name type="scientific">Mesorhizobium australicum</name>
    <dbReference type="NCBI Taxonomy" id="536018"/>
    <lineage>
        <taxon>Bacteria</taxon>
        <taxon>Pseudomonadati</taxon>
        <taxon>Pseudomonadota</taxon>
        <taxon>Alphaproteobacteria</taxon>
        <taxon>Hyphomicrobiales</taxon>
        <taxon>Phyllobacteriaceae</taxon>
        <taxon>Mesorhizobium</taxon>
    </lineage>
</organism>
<dbReference type="InterPro" id="IPR051794">
    <property type="entry name" value="PG_Endopeptidase_C40"/>
</dbReference>
<evidence type="ECO:0000256" key="2">
    <source>
        <dbReference type="ARBA" id="ARBA00022670"/>
    </source>
</evidence>
<dbReference type="GO" id="GO:0006508">
    <property type="term" value="P:proteolysis"/>
    <property type="evidence" value="ECO:0007669"/>
    <property type="project" value="UniProtKB-KW"/>
</dbReference>
<dbReference type="AlphaFoldDB" id="A0A1X7ND86"/>
<keyword evidence="4" id="KW-0788">Thiol protease</keyword>